<dbReference type="Proteomes" id="UP000076490">
    <property type="component" value="Unassembled WGS sequence"/>
</dbReference>
<evidence type="ECO:0000313" key="2">
    <source>
        <dbReference type="EMBL" id="KZE38714.1"/>
    </source>
</evidence>
<evidence type="ECO:0000256" key="1">
    <source>
        <dbReference type="SAM" id="MobiDB-lite"/>
    </source>
</evidence>
<dbReference type="InterPro" id="IPR004027">
    <property type="entry name" value="SEC_C_motif"/>
</dbReference>
<dbReference type="RefSeq" id="WP_063180524.1">
    <property type="nucleotide sequence ID" value="NZ_LQNT01000009.1"/>
</dbReference>
<protein>
    <recommendedName>
        <fullName evidence="4">Zinc chelation protein SecC</fullName>
    </recommendedName>
</protein>
<dbReference type="EMBL" id="LQNT01000009">
    <property type="protein sequence ID" value="KZE38714.1"/>
    <property type="molecule type" value="Genomic_DNA"/>
</dbReference>
<reference evidence="2 3" key="1">
    <citation type="submission" date="2016-01" db="EMBL/GenBank/DDBJ databases">
        <title>Whole genome sequencing of Bhargavaea cecembensis T14.</title>
        <authorList>
            <person name="Hong K.W."/>
        </authorList>
    </citation>
    <scope>NUCLEOTIDE SEQUENCE [LARGE SCALE GENOMIC DNA]</scope>
    <source>
        <strain evidence="2 3">T14</strain>
    </source>
</reference>
<dbReference type="Pfam" id="PF02810">
    <property type="entry name" value="SEC-C"/>
    <property type="match status" value="1"/>
</dbReference>
<name>A0A165H412_9BACL</name>
<sequence>MDRQLLMDYIVSATNLYGVVPYEKVAEIYTEQTGDRVSAEQVRMLARDSEEEMGLVRAESEFLAHDTVMQDNEADLYFGVTKGKAFYVPEAEELLQYRDGNYVEMTAQSQALGKFAKDRLGYSKGEVSDLLGWIRSAANEPAGDAFQNLIAALRTGNDTEKLDPDDFENLMRYAAHMYNHIRSWAHRGHTPYEMGEEILLGMPRPELEEDVQEKVDYILALTHLWGIAPVTKVREIYNQQNGTAHADSDFAAVLKDPSAAEWLDRGFVHVKGDRFIHEELLDPEQFDYYSKQANGKPYYVPDKEKLMLYVDADHYEVTAELTAFRKFAERKLFRGEEARAINWVDYAQYLAASNTTPAQAMGLLLDDEGIVFDDDQQANELIGLYFDMVNATRMWENRGHTPNELRGSGELKVLSGGASGTAGAGQQAVTEKAGRNDPCPCGSGKKYKKCCGK</sequence>
<organism evidence="2 3">
    <name type="scientific">Bhargavaea cecembensis</name>
    <dbReference type="NCBI Taxonomy" id="394098"/>
    <lineage>
        <taxon>Bacteria</taxon>
        <taxon>Bacillati</taxon>
        <taxon>Bacillota</taxon>
        <taxon>Bacilli</taxon>
        <taxon>Bacillales</taxon>
        <taxon>Caryophanaceae</taxon>
        <taxon>Bhargavaea</taxon>
    </lineage>
</organism>
<gene>
    <name evidence="2" type="ORF">AV656_07370</name>
</gene>
<evidence type="ECO:0000313" key="3">
    <source>
        <dbReference type="Proteomes" id="UP000076490"/>
    </source>
</evidence>
<feature type="region of interest" description="Disordered" evidence="1">
    <location>
        <begin position="416"/>
        <end position="437"/>
    </location>
</feature>
<dbReference type="AlphaFoldDB" id="A0A165H412"/>
<comment type="caution">
    <text evidence="2">The sequence shown here is derived from an EMBL/GenBank/DDBJ whole genome shotgun (WGS) entry which is preliminary data.</text>
</comment>
<evidence type="ECO:0008006" key="4">
    <source>
        <dbReference type="Google" id="ProtNLM"/>
    </source>
</evidence>
<dbReference type="OrthoDB" id="9801392at2"/>
<proteinExistence type="predicted"/>
<dbReference type="Gene3D" id="3.10.450.50">
    <property type="match status" value="1"/>
</dbReference>
<dbReference type="SUPFAM" id="SSF103642">
    <property type="entry name" value="Sec-C motif"/>
    <property type="match status" value="1"/>
</dbReference>
<accession>A0A165H412</accession>